<evidence type="ECO:0000256" key="1">
    <source>
        <dbReference type="ARBA" id="ARBA00022729"/>
    </source>
</evidence>
<keyword evidence="3" id="KW-1185">Reference proteome</keyword>
<dbReference type="AlphaFoldDB" id="A0A1G5V891"/>
<gene>
    <name evidence="2" type="ORF">SAMN02910343_00418</name>
</gene>
<evidence type="ECO:0000313" key="3">
    <source>
        <dbReference type="Proteomes" id="UP000199689"/>
    </source>
</evidence>
<dbReference type="GO" id="GO:0030288">
    <property type="term" value="C:outer membrane-bounded periplasmic space"/>
    <property type="evidence" value="ECO:0007669"/>
    <property type="project" value="TreeGrafter"/>
</dbReference>
<dbReference type="GO" id="GO:0030976">
    <property type="term" value="F:thiamine pyrophosphate binding"/>
    <property type="evidence" value="ECO:0007669"/>
    <property type="project" value="TreeGrafter"/>
</dbReference>
<protein>
    <submittedName>
        <fullName evidence="2">Iron(III) transport system substrate-binding protein</fullName>
    </submittedName>
</protein>
<keyword evidence="1" id="KW-0732">Signal</keyword>
<organism evidence="2 3">
    <name type="scientific">Allisonella histaminiformans</name>
    <dbReference type="NCBI Taxonomy" id="209880"/>
    <lineage>
        <taxon>Bacteria</taxon>
        <taxon>Bacillati</taxon>
        <taxon>Bacillota</taxon>
        <taxon>Negativicutes</taxon>
        <taxon>Veillonellales</taxon>
        <taxon>Veillonellaceae</taxon>
        <taxon>Allisonella</taxon>
    </lineage>
</organism>
<accession>A0A1G5V891</accession>
<dbReference type="RefSeq" id="WP_091363337.1">
    <property type="nucleotide sequence ID" value="NZ_FMXA01000005.1"/>
</dbReference>
<sequence length="346" mass="39347">MKRLASVLLFLGIAVLVFGSVILYMEKAARQRANDVASTRFIRVYTDMPADFIQTVGQAFARKEKINIVVVPLTTRQILDSTLRSDNMGDVVITSQEVLQQLSEKKELAPYSSPASDTVMHQYRAENDTWTGIWIDPVVFAVNRDFYAENPDYIYTWDNVVTSPMTRLSVTDFVSSSEAEDLLYSMSERFGEDGAIGRLAYAGTHIVQYGKFLSTPARMVAMDKADIGISSFNEVMRVKNEHLPIAVVYPDDGQPWYLYGIGIFSDAAHKPDARRFVDWLLTGKTLDKAMNASDTYYLSTNELRRDKDERGHLLSLWNLKKVFVKTGRDSLKKRWVTQVRFARDTE</sequence>
<dbReference type="PANTHER" id="PTHR30006:SF2">
    <property type="entry name" value="ABC TRANSPORTER SUBSTRATE-BINDING PROTEIN"/>
    <property type="match status" value="1"/>
</dbReference>
<dbReference type="Pfam" id="PF13531">
    <property type="entry name" value="SBP_bac_11"/>
    <property type="match status" value="1"/>
</dbReference>
<dbReference type="Gene3D" id="3.40.190.10">
    <property type="entry name" value="Periplasmic binding protein-like II"/>
    <property type="match status" value="2"/>
</dbReference>
<dbReference type="OrthoDB" id="3034376at2"/>
<dbReference type="GeneID" id="87755464"/>
<dbReference type="GO" id="GO:0015888">
    <property type="term" value="P:thiamine transport"/>
    <property type="evidence" value="ECO:0007669"/>
    <property type="project" value="TreeGrafter"/>
</dbReference>
<proteinExistence type="predicted"/>
<dbReference type="STRING" id="209880.SAMN02910343_00418"/>
<name>A0A1G5V891_9FIRM</name>
<reference evidence="2 3" key="1">
    <citation type="submission" date="2016-10" db="EMBL/GenBank/DDBJ databases">
        <authorList>
            <person name="de Groot N.N."/>
        </authorList>
    </citation>
    <scope>NUCLEOTIDE SEQUENCE [LARGE SCALE GENOMIC DNA]</scope>
    <source>
        <strain evidence="2 3">DSM 15230</strain>
    </source>
</reference>
<dbReference type="Proteomes" id="UP000199689">
    <property type="component" value="Unassembled WGS sequence"/>
</dbReference>
<dbReference type="PANTHER" id="PTHR30006">
    <property type="entry name" value="THIAMINE-BINDING PERIPLASMIC PROTEIN-RELATED"/>
    <property type="match status" value="1"/>
</dbReference>
<dbReference type="GO" id="GO:0030975">
    <property type="term" value="F:thiamine binding"/>
    <property type="evidence" value="ECO:0007669"/>
    <property type="project" value="TreeGrafter"/>
</dbReference>
<dbReference type="EMBL" id="FMXA01000005">
    <property type="protein sequence ID" value="SDA41606.1"/>
    <property type="molecule type" value="Genomic_DNA"/>
</dbReference>
<dbReference type="SUPFAM" id="SSF53850">
    <property type="entry name" value="Periplasmic binding protein-like II"/>
    <property type="match status" value="1"/>
</dbReference>
<evidence type="ECO:0000313" key="2">
    <source>
        <dbReference type="EMBL" id="SDA41606.1"/>
    </source>
</evidence>